<dbReference type="InterPro" id="IPR003599">
    <property type="entry name" value="Ig_sub"/>
</dbReference>
<evidence type="ECO:0000313" key="12">
    <source>
        <dbReference type="Proteomes" id="UP000828390"/>
    </source>
</evidence>
<keyword evidence="5" id="KW-0393">Immunoglobulin domain</keyword>
<reference evidence="11" key="2">
    <citation type="submission" date="2020-11" db="EMBL/GenBank/DDBJ databases">
        <authorList>
            <person name="McCartney M.A."/>
            <person name="Auch B."/>
            <person name="Kono T."/>
            <person name="Mallez S."/>
            <person name="Becker A."/>
            <person name="Gohl D.M."/>
            <person name="Silverstein K.A.T."/>
            <person name="Koren S."/>
            <person name="Bechman K.B."/>
            <person name="Herman A."/>
            <person name="Abrahante J.E."/>
            <person name="Garbe J."/>
        </authorList>
    </citation>
    <scope>NUCLEOTIDE SEQUENCE</scope>
    <source>
        <strain evidence="11">Duluth1</strain>
        <tissue evidence="11">Whole animal</tissue>
    </source>
</reference>
<evidence type="ECO:0000256" key="8">
    <source>
        <dbReference type="SAM" id="SignalP"/>
    </source>
</evidence>
<evidence type="ECO:0000259" key="10">
    <source>
        <dbReference type="PROSITE" id="PS50853"/>
    </source>
</evidence>
<dbReference type="GO" id="GO:0050839">
    <property type="term" value="F:cell adhesion molecule binding"/>
    <property type="evidence" value="ECO:0007669"/>
    <property type="project" value="TreeGrafter"/>
</dbReference>
<dbReference type="InterPro" id="IPR003598">
    <property type="entry name" value="Ig_sub2"/>
</dbReference>
<evidence type="ECO:0000256" key="6">
    <source>
        <dbReference type="SAM" id="MobiDB-lite"/>
    </source>
</evidence>
<dbReference type="GO" id="GO:0098609">
    <property type="term" value="P:cell-cell adhesion"/>
    <property type="evidence" value="ECO:0007669"/>
    <property type="project" value="TreeGrafter"/>
</dbReference>
<keyword evidence="3" id="KW-1015">Disulfide bond</keyword>
<gene>
    <name evidence="11" type="ORF">DPMN_139421</name>
</gene>
<dbReference type="InterPro" id="IPR007110">
    <property type="entry name" value="Ig-like_dom"/>
</dbReference>
<evidence type="ECO:0000256" key="5">
    <source>
        <dbReference type="ARBA" id="ARBA00023319"/>
    </source>
</evidence>
<keyword evidence="8" id="KW-0732">Signal</keyword>
<dbReference type="Pfam" id="PF08205">
    <property type="entry name" value="C2-set_2"/>
    <property type="match status" value="1"/>
</dbReference>
<dbReference type="Proteomes" id="UP000828390">
    <property type="component" value="Unassembled WGS sequence"/>
</dbReference>
<feature type="domain" description="Ig-like" evidence="9">
    <location>
        <begin position="128"/>
        <end position="218"/>
    </location>
</feature>
<dbReference type="InterPro" id="IPR036179">
    <property type="entry name" value="Ig-like_dom_sf"/>
</dbReference>
<dbReference type="SMART" id="SM00060">
    <property type="entry name" value="FN3"/>
    <property type="match status" value="1"/>
</dbReference>
<dbReference type="PROSITE" id="PS50853">
    <property type="entry name" value="FN3"/>
    <property type="match status" value="1"/>
</dbReference>
<dbReference type="CDD" id="cd00063">
    <property type="entry name" value="FN3"/>
    <property type="match status" value="1"/>
</dbReference>
<evidence type="ECO:0000259" key="9">
    <source>
        <dbReference type="PROSITE" id="PS50835"/>
    </source>
</evidence>
<comment type="caution">
    <text evidence="11">The sequence shown here is derived from an EMBL/GenBank/DDBJ whole genome shotgun (WGS) entry which is preliminary data.</text>
</comment>
<dbReference type="PANTHER" id="PTHR11640:SF31">
    <property type="entry name" value="IRREGULAR CHIASM C-ROUGHEST PROTEIN-RELATED"/>
    <property type="match status" value="1"/>
</dbReference>
<protein>
    <submittedName>
        <fullName evidence="11">Uncharacterized protein</fullName>
    </submittedName>
</protein>
<feature type="domain" description="Ig-like" evidence="9">
    <location>
        <begin position="232"/>
        <end position="320"/>
    </location>
</feature>
<evidence type="ECO:0000256" key="1">
    <source>
        <dbReference type="ARBA" id="ARBA00004479"/>
    </source>
</evidence>
<comment type="subcellular location">
    <subcellularLocation>
        <location evidence="1">Membrane</location>
        <topology evidence="1">Single-pass type I membrane protein</topology>
    </subcellularLocation>
</comment>
<proteinExistence type="predicted"/>
<dbReference type="EMBL" id="JAIWYP010000006">
    <property type="protein sequence ID" value="KAH3811021.1"/>
    <property type="molecule type" value="Genomic_DNA"/>
</dbReference>
<feature type="transmembrane region" description="Helical" evidence="7">
    <location>
        <begin position="1030"/>
        <end position="1052"/>
    </location>
</feature>
<evidence type="ECO:0000256" key="4">
    <source>
        <dbReference type="ARBA" id="ARBA00023180"/>
    </source>
</evidence>
<evidence type="ECO:0000256" key="3">
    <source>
        <dbReference type="ARBA" id="ARBA00023157"/>
    </source>
</evidence>
<dbReference type="PANTHER" id="PTHR11640">
    <property type="entry name" value="NEPHRIN"/>
    <property type="match status" value="1"/>
</dbReference>
<keyword evidence="2 7" id="KW-0472">Membrane</keyword>
<keyword evidence="12" id="KW-1185">Reference proteome</keyword>
<dbReference type="SMART" id="SM00408">
    <property type="entry name" value="IGc2"/>
    <property type="match status" value="3"/>
</dbReference>
<dbReference type="AlphaFoldDB" id="A0A9D4G5X6"/>
<organism evidence="11 12">
    <name type="scientific">Dreissena polymorpha</name>
    <name type="common">Zebra mussel</name>
    <name type="synonym">Mytilus polymorpha</name>
    <dbReference type="NCBI Taxonomy" id="45954"/>
    <lineage>
        <taxon>Eukaryota</taxon>
        <taxon>Metazoa</taxon>
        <taxon>Spiralia</taxon>
        <taxon>Lophotrochozoa</taxon>
        <taxon>Mollusca</taxon>
        <taxon>Bivalvia</taxon>
        <taxon>Autobranchia</taxon>
        <taxon>Heteroconchia</taxon>
        <taxon>Euheterodonta</taxon>
        <taxon>Imparidentia</taxon>
        <taxon>Neoheterodontei</taxon>
        <taxon>Myida</taxon>
        <taxon>Dreissenoidea</taxon>
        <taxon>Dreissenidae</taxon>
        <taxon>Dreissena</taxon>
    </lineage>
</organism>
<accession>A0A9D4G5X6</accession>
<name>A0A9D4G5X6_DREPO</name>
<evidence type="ECO:0000256" key="2">
    <source>
        <dbReference type="ARBA" id="ARBA00023136"/>
    </source>
</evidence>
<dbReference type="SUPFAM" id="SSF49265">
    <property type="entry name" value="Fibronectin type III"/>
    <property type="match status" value="1"/>
</dbReference>
<dbReference type="GO" id="GO:0005911">
    <property type="term" value="C:cell-cell junction"/>
    <property type="evidence" value="ECO:0007669"/>
    <property type="project" value="TreeGrafter"/>
</dbReference>
<feature type="domain" description="Ig-like" evidence="9">
    <location>
        <begin position="543"/>
        <end position="614"/>
    </location>
</feature>
<dbReference type="InterPro" id="IPR013783">
    <property type="entry name" value="Ig-like_fold"/>
</dbReference>
<dbReference type="SMART" id="SM00409">
    <property type="entry name" value="IG"/>
    <property type="match status" value="5"/>
</dbReference>
<keyword evidence="7" id="KW-0812">Transmembrane</keyword>
<dbReference type="GO" id="GO:0005886">
    <property type="term" value="C:plasma membrane"/>
    <property type="evidence" value="ECO:0007669"/>
    <property type="project" value="TreeGrafter"/>
</dbReference>
<dbReference type="Pfam" id="PF13927">
    <property type="entry name" value="Ig_3"/>
    <property type="match status" value="1"/>
</dbReference>
<dbReference type="PROSITE" id="PS50835">
    <property type="entry name" value="IG_LIKE"/>
    <property type="match status" value="4"/>
</dbReference>
<dbReference type="InterPro" id="IPR051275">
    <property type="entry name" value="Cell_adhesion_signaling"/>
</dbReference>
<sequence>MDAFVALFIGVLCVTKAANAQLQLTGGDAFINTRVQLECTLPNSSAIVTWHVANKGFNETVAVIQEYSNGKCSQSQNSYITCTCNITLFACATNTVKMSDDEQRWRCSASIAGTTMYSNTHIISVLIPLTYVSLFPPQPVLYPALNVSSNFTCITSKSRPGASIDWFENGHNITKNANYVYSSDVTSSILIFTPNAENTRNLTCIAKYLYKTTHIELSNTSILNIQYPVSKPLIKVNNSAVSDSVTILEGTSVDFKCEASGYPPPSYHWVFPWGDKEGAELLLQFNSSFVKGQVSCLANNTFVSLDGTTNTNSPPQQQVTFLTFDLIIPLQSVTLFPNTMITYPVHNVTSIYLCITSMSKPASTIHWFEDNVNITNMSTYAYNNYVATSKLSFIPKTHARRKLSCIANQLYEHTNRTMYTETELYVQFAVFEPKISLNRTELSDQVTLLEKRHVEFECSTSGYPLPAYQWMHAQGVTNGTIFAFQVNRTFTGENVSCFAINTFYALNGNTTAQTSSSVKTTQLNVLYHASITFAINDTSEASPTDNSISVLRGSSISIVCESDAHPPAMVSWIGKQTNSSTLRITNIQQDEKWTCQASNTINETYFGISEKSITKTLFITVLYPPTVQRFQNRSTVMNATFTVRCNLSSVGNPVANNFTWLRIKNYTTVGSEQVLVINNVARTDEGIYKCIASNTMQPSGNVSTQGYGESQFYLNVQYGARIQTFHANSSTNDILVDQYTSVIFVCEADGNPAPIINIVNTTAGGEIILAEKLGYVVTFPTHPVGCEYDVGIYKCQAHNIHTSALEEHAINVLVKCSPRSSPLSPPITTLYKAPSDSVVLTFTFKAYPKPNVSDITWSKRVGDRWAALSEETKYQISVSADTMQTNLTINYLDINDFSQYQVKVANILGSTTEVFYIHLRAKPDKPTSFRIKDGSITHNSLTVEWIPGDTGGANPWFVIRYRAALIPNWTDKRVPPTLQTSYTVEDLIPRTNYELKMFAENIVGKSGETSIVTALTLQDNKASPSTSSTIILVGAVVGGVVVGCVIAAIVVWRLRINMANKDEQDKGGDYADLVRPKSDIEKERSEDKKYESIDGDKQYDELGPARSNQKRRQADNAGYESVHLENNDSGSYVTLTEKAAHVPEYSTVVKRTVLASQSNAAFEKNDESPVHKKEFLSDCKEYFNLKLT</sequence>
<feature type="compositionally biased region" description="Basic and acidic residues" evidence="6">
    <location>
        <begin position="1065"/>
        <end position="1100"/>
    </location>
</feature>
<keyword evidence="7" id="KW-1133">Transmembrane helix</keyword>
<feature type="domain" description="Fibronectin type-III" evidence="10">
    <location>
        <begin position="925"/>
        <end position="1019"/>
    </location>
</feature>
<dbReference type="SUPFAM" id="SSF48726">
    <property type="entry name" value="Immunoglobulin"/>
    <property type="match status" value="6"/>
</dbReference>
<feature type="domain" description="Ig-like" evidence="9">
    <location>
        <begin position="624"/>
        <end position="703"/>
    </location>
</feature>
<dbReference type="InterPro" id="IPR003961">
    <property type="entry name" value="FN3_dom"/>
</dbReference>
<dbReference type="Gene3D" id="2.60.40.10">
    <property type="entry name" value="Immunoglobulins"/>
    <property type="match status" value="7"/>
</dbReference>
<dbReference type="Pfam" id="PF00041">
    <property type="entry name" value="fn3"/>
    <property type="match status" value="1"/>
</dbReference>
<dbReference type="InterPro" id="IPR036116">
    <property type="entry name" value="FN3_sf"/>
</dbReference>
<dbReference type="InterPro" id="IPR013162">
    <property type="entry name" value="CD80_C2-set"/>
</dbReference>
<feature type="signal peptide" evidence="8">
    <location>
        <begin position="1"/>
        <end position="20"/>
    </location>
</feature>
<evidence type="ECO:0000313" key="11">
    <source>
        <dbReference type="EMBL" id="KAH3811021.1"/>
    </source>
</evidence>
<evidence type="ECO:0000256" key="7">
    <source>
        <dbReference type="SAM" id="Phobius"/>
    </source>
</evidence>
<keyword evidence="4" id="KW-0325">Glycoprotein</keyword>
<dbReference type="OrthoDB" id="6113407at2759"/>
<feature type="chain" id="PRO_5039240481" evidence="8">
    <location>
        <begin position="21"/>
        <end position="1188"/>
    </location>
</feature>
<feature type="region of interest" description="Disordered" evidence="6">
    <location>
        <begin position="1065"/>
        <end position="1123"/>
    </location>
</feature>
<reference evidence="11" key="1">
    <citation type="journal article" date="2019" name="bioRxiv">
        <title>The Genome of the Zebra Mussel, Dreissena polymorpha: A Resource for Invasive Species Research.</title>
        <authorList>
            <person name="McCartney M.A."/>
            <person name="Auch B."/>
            <person name="Kono T."/>
            <person name="Mallez S."/>
            <person name="Zhang Y."/>
            <person name="Obille A."/>
            <person name="Becker A."/>
            <person name="Abrahante J.E."/>
            <person name="Garbe J."/>
            <person name="Badalamenti J.P."/>
            <person name="Herman A."/>
            <person name="Mangelson H."/>
            <person name="Liachko I."/>
            <person name="Sullivan S."/>
            <person name="Sone E.D."/>
            <person name="Koren S."/>
            <person name="Silverstein K.A.T."/>
            <person name="Beckman K.B."/>
            <person name="Gohl D.M."/>
        </authorList>
    </citation>
    <scope>NUCLEOTIDE SEQUENCE</scope>
    <source>
        <strain evidence="11">Duluth1</strain>
        <tissue evidence="11">Whole animal</tissue>
    </source>
</reference>